<dbReference type="EMBL" id="HQ728266">
    <property type="protein sequence ID" value="AEJ81632.1"/>
    <property type="molecule type" value="Genomic_DNA"/>
</dbReference>
<evidence type="ECO:0000313" key="2">
    <source>
        <dbReference type="Proteomes" id="UP000008893"/>
    </source>
</evidence>
<dbReference type="KEGG" id="vg:14013801"/>
<dbReference type="RefSeq" id="YP_007005849.1">
    <property type="nucleotide sequence ID" value="NC_019514.1"/>
</dbReference>
<protein>
    <submittedName>
        <fullName evidence="1">Gp113</fullName>
    </submittedName>
</protein>
<reference evidence="1 2" key="1">
    <citation type="journal article" date="2011" name="Appl. Environ. Microbiol.">
        <title>Novel Virulent and Broad-Host-Range Erwinia amylovora Bacteriophages Reveal a High Degree of Mosaicism and a Relationship to Enterobacteriaceae Phages.</title>
        <authorList>
            <person name="Born Y."/>
            <person name="Fieseler L."/>
            <person name="Marazzi J."/>
            <person name="Lurz R."/>
            <person name="Duffy B."/>
            <person name="Loessner M.J."/>
        </authorList>
    </citation>
    <scope>NUCLEOTIDE SEQUENCE [LARGE SCALE GENOMIC DNA]</scope>
</reference>
<evidence type="ECO:0000313" key="1">
    <source>
        <dbReference type="EMBL" id="AEJ81632.1"/>
    </source>
</evidence>
<dbReference type="GeneID" id="14013801"/>
<sequence length="54" mass="6287">MKLTELILLRVEGGEMSDMTLAAYSWINMCREQREIRTTSIVKIKALCRTLNQQ</sequence>
<name>G0YQK5_9CAUD</name>
<keyword evidence="2" id="KW-1185">Reference proteome</keyword>
<dbReference type="Proteomes" id="UP000008893">
    <property type="component" value="Segment"/>
</dbReference>
<proteinExistence type="predicted"/>
<organism evidence="1 2">
    <name type="scientific">Erwinia phage vB_EamP-S6</name>
    <dbReference type="NCBI Taxonomy" id="1051675"/>
    <lineage>
        <taxon>Viruses</taxon>
        <taxon>Duplodnaviria</taxon>
        <taxon>Heunggongvirae</taxon>
        <taxon>Uroviricota</taxon>
        <taxon>Caudoviricetes</taxon>
        <taxon>Schitoviridae</taxon>
        <taxon>Waedenswilvirus</taxon>
        <taxon>Waedenswilvirus S6</taxon>
    </lineage>
</organism>
<accession>G0YQK5</accession>